<dbReference type="Proteomes" id="UP000002274">
    <property type="component" value="Chromosome"/>
</dbReference>
<evidence type="ECO:0000313" key="3">
    <source>
        <dbReference type="Proteomes" id="UP000002274"/>
    </source>
</evidence>
<dbReference type="BioCyc" id="PMAR59922:G1G80-377-MONOMER"/>
<dbReference type="HOGENOM" id="CLU_143557_1_0_3"/>
<dbReference type="STRING" id="59922.P9303_04051"/>
<dbReference type="KEGG" id="pmf:P9303_04051"/>
<sequence length="128" mass="13745">MFSSRLRAAAPLAAAVIVVGSSGLSHAQNSLPLAQPRAANLARMRAELLNGGLGAYRADQCMYVTGAEECLVSTTNEGFRFQFRGGAPGWQQLIPAEPTLETEVIISRDGDRILSVPYNGPLRHPRQP</sequence>
<accession>A2C6P7</accession>
<dbReference type="RefSeq" id="WP_011825082.1">
    <property type="nucleotide sequence ID" value="NC_008820.1"/>
</dbReference>
<name>A2C6P7_PROM3</name>
<dbReference type="AlphaFoldDB" id="A2C6P7"/>
<reference evidence="2 3" key="1">
    <citation type="journal article" date="2007" name="PLoS Genet.">
        <title>Patterns and implications of gene gain and loss in the evolution of Prochlorococcus.</title>
        <authorList>
            <person name="Kettler G.C."/>
            <person name="Martiny A.C."/>
            <person name="Huang K."/>
            <person name="Zucker J."/>
            <person name="Coleman M.L."/>
            <person name="Rodrigue S."/>
            <person name="Chen F."/>
            <person name="Lapidus A."/>
            <person name="Ferriera S."/>
            <person name="Johnson J."/>
            <person name="Steglich C."/>
            <person name="Church G.M."/>
            <person name="Richardson P."/>
            <person name="Chisholm S.W."/>
        </authorList>
    </citation>
    <scope>NUCLEOTIDE SEQUENCE [LARGE SCALE GENOMIC DNA]</scope>
    <source>
        <strain evidence="2 3">MIT 9303</strain>
    </source>
</reference>
<organism evidence="2 3">
    <name type="scientific">Prochlorococcus marinus (strain MIT 9303)</name>
    <dbReference type="NCBI Taxonomy" id="59922"/>
    <lineage>
        <taxon>Bacteria</taxon>
        <taxon>Bacillati</taxon>
        <taxon>Cyanobacteriota</taxon>
        <taxon>Cyanophyceae</taxon>
        <taxon>Synechococcales</taxon>
        <taxon>Prochlorococcaceae</taxon>
        <taxon>Prochlorococcus</taxon>
    </lineage>
</organism>
<keyword evidence="1" id="KW-0732">Signal</keyword>
<proteinExistence type="predicted"/>
<evidence type="ECO:0000256" key="1">
    <source>
        <dbReference type="SAM" id="SignalP"/>
    </source>
</evidence>
<dbReference type="EMBL" id="CP000554">
    <property type="protein sequence ID" value="ABM77157.1"/>
    <property type="molecule type" value="Genomic_DNA"/>
</dbReference>
<gene>
    <name evidence="2" type="ordered locus">P9303_04051</name>
</gene>
<feature type="chain" id="PRO_5002642944" evidence="1">
    <location>
        <begin position="28"/>
        <end position="128"/>
    </location>
</feature>
<protein>
    <submittedName>
        <fullName evidence="2">Uncharacterized protein</fullName>
    </submittedName>
</protein>
<feature type="signal peptide" evidence="1">
    <location>
        <begin position="1"/>
        <end position="27"/>
    </location>
</feature>
<evidence type="ECO:0000313" key="2">
    <source>
        <dbReference type="EMBL" id="ABM77157.1"/>
    </source>
</evidence>